<dbReference type="GO" id="GO:0016987">
    <property type="term" value="F:sigma factor activity"/>
    <property type="evidence" value="ECO:0007669"/>
    <property type="project" value="UniProtKB-KW"/>
</dbReference>
<dbReference type="SUPFAM" id="SSF88946">
    <property type="entry name" value="Sigma2 domain of RNA polymerase sigma factors"/>
    <property type="match status" value="1"/>
</dbReference>
<protein>
    <recommendedName>
        <fullName evidence="10">RNA polymerase sigma factor</fullName>
    </recommendedName>
</protein>
<evidence type="ECO:0000313" key="9">
    <source>
        <dbReference type="Proteomes" id="UP000178302"/>
    </source>
</evidence>
<dbReference type="SUPFAM" id="SSF88659">
    <property type="entry name" value="Sigma3 and sigma4 domains of RNA polymerase sigma factors"/>
    <property type="match status" value="1"/>
</dbReference>
<dbReference type="PANTHER" id="PTHR43133:SF8">
    <property type="entry name" value="RNA POLYMERASE SIGMA FACTOR HI_1459-RELATED"/>
    <property type="match status" value="1"/>
</dbReference>
<evidence type="ECO:0000256" key="2">
    <source>
        <dbReference type="ARBA" id="ARBA00023015"/>
    </source>
</evidence>
<dbReference type="Proteomes" id="UP000178302">
    <property type="component" value="Unassembled WGS sequence"/>
</dbReference>
<dbReference type="InterPro" id="IPR013324">
    <property type="entry name" value="RNA_pol_sigma_r3/r4-like"/>
</dbReference>
<evidence type="ECO:0008006" key="10">
    <source>
        <dbReference type="Google" id="ProtNLM"/>
    </source>
</evidence>
<dbReference type="Pfam" id="PF04542">
    <property type="entry name" value="Sigma70_r2"/>
    <property type="match status" value="1"/>
</dbReference>
<dbReference type="InterPro" id="IPR039425">
    <property type="entry name" value="RNA_pol_sigma-70-like"/>
</dbReference>
<dbReference type="AlphaFoldDB" id="A0A1G2LRQ0"/>
<evidence type="ECO:0000256" key="3">
    <source>
        <dbReference type="ARBA" id="ARBA00023082"/>
    </source>
</evidence>
<dbReference type="EMBL" id="MHQZ01000013">
    <property type="protein sequence ID" value="OHA14320.1"/>
    <property type="molecule type" value="Genomic_DNA"/>
</dbReference>
<evidence type="ECO:0000256" key="1">
    <source>
        <dbReference type="ARBA" id="ARBA00010641"/>
    </source>
</evidence>
<keyword evidence="3" id="KW-0731">Sigma factor</keyword>
<evidence type="ECO:0000259" key="7">
    <source>
        <dbReference type="Pfam" id="PF04545"/>
    </source>
</evidence>
<accession>A0A1G2LRQ0</accession>
<feature type="domain" description="RNA polymerase sigma-70 region 2" evidence="6">
    <location>
        <begin position="34"/>
        <end position="99"/>
    </location>
</feature>
<proteinExistence type="inferred from homology"/>
<dbReference type="InterPro" id="IPR036388">
    <property type="entry name" value="WH-like_DNA-bd_sf"/>
</dbReference>
<sequence>MKTNNWTASGIGRTDEELVKLALKNPEYFEDIVIKYQKPIVGFHYNFLKNPQDAEDLAQDTFLKIYLNLRYFDEKKGEFKNWIFKIAKNIFIDFLRKKGGTGGKKEIVFSSLVAAEEYFFKVASSDNFSNGEDISYFAEKNELNKELAVYLDKLEPEEKNLLQKLYFDGLSYKELGENYMCSVNTIKSKLHRARMSLRELLEAGDFNNIKNKY</sequence>
<dbReference type="InterPro" id="IPR013325">
    <property type="entry name" value="RNA_pol_sigma_r2"/>
</dbReference>
<dbReference type="Gene3D" id="1.10.10.10">
    <property type="entry name" value="Winged helix-like DNA-binding domain superfamily/Winged helix DNA-binding domain"/>
    <property type="match status" value="1"/>
</dbReference>
<dbReference type="InterPro" id="IPR007630">
    <property type="entry name" value="RNA_pol_sigma70_r4"/>
</dbReference>
<evidence type="ECO:0000256" key="4">
    <source>
        <dbReference type="ARBA" id="ARBA00023125"/>
    </source>
</evidence>
<organism evidence="8 9">
    <name type="scientific">Candidatus Tagabacteria bacterium RIFCSPLOWO2_01_FULL_39_11</name>
    <dbReference type="NCBI Taxonomy" id="1802295"/>
    <lineage>
        <taxon>Bacteria</taxon>
        <taxon>Candidatus Tagaibacteriota</taxon>
    </lineage>
</organism>
<feature type="domain" description="RNA polymerase sigma-70 region 4" evidence="7">
    <location>
        <begin position="151"/>
        <end position="199"/>
    </location>
</feature>
<dbReference type="PANTHER" id="PTHR43133">
    <property type="entry name" value="RNA POLYMERASE ECF-TYPE SIGMA FACTO"/>
    <property type="match status" value="1"/>
</dbReference>
<dbReference type="GO" id="GO:0006352">
    <property type="term" value="P:DNA-templated transcription initiation"/>
    <property type="evidence" value="ECO:0007669"/>
    <property type="project" value="InterPro"/>
</dbReference>
<evidence type="ECO:0000313" key="8">
    <source>
        <dbReference type="EMBL" id="OHA14320.1"/>
    </source>
</evidence>
<dbReference type="GO" id="GO:0003677">
    <property type="term" value="F:DNA binding"/>
    <property type="evidence" value="ECO:0007669"/>
    <property type="project" value="UniProtKB-KW"/>
</dbReference>
<dbReference type="InterPro" id="IPR014284">
    <property type="entry name" value="RNA_pol_sigma-70_dom"/>
</dbReference>
<keyword evidence="5" id="KW-0804">Transcription</keyword>
<dbReference type="CDD" id="cd06171">
    <property type="entry name" value="Sigma70_r4"/>
    <property type="match status" value="1"/>
</dbReference>
<keyword evidence="2" id="KW-0805">Transcription regulation</keyword>
<reference evidence="8 9" key="1">
    <citation type="journal article" date="2016" name="Nat. Commun.">
        <title>Thousands of microbial genomes shed light on interconnected biogeochemical processes in an aquifer system.</title>
        <authorList>
            <person name="Anantharaman K."/>
            <person name="Brown C.T."/>
            <person name="Hug L.A."/>
            <person name="Sharon I."/>
            <person name="Castelle C.J."/>
            <person name="Probst A.J."/>
            <person name="Thomas B.C."/>
            <person name="Singh A."/>
            <person name="Wilkins M.J."/>
            <person name="Karaoz U."/>
            <person name="Brodie E.L."/>
            <person name="Williams K.H."/>
            <person name="Hubbard S.S."/>
            <person name="Banfield J.F."/>
        </authorList>
    </citation>
    <scope>NUCLEOTIDE SEQUENCE [LARGE SCALE GENOMIC DNA]</scope>
</reference>
<dbReference type="Pfam" id="PF04545">
    <property type="entry name" value="Sigma70_r4"/>
    <property type="match status" value="1"/>
</dbReference>
<name>A0A1G2LRQ0_9BACT</name>
<evidence type="ECO:0000256" key="5">
    <source>
        <dbReference type="ARBA" id="ARBA00023163"/>
    </source>
</evidence>
<dbReference type="InterPro" id="IPR007627">
    <property type="entry name" value="RNA_pol_sigma70_r2"/>
</dbReference>
<comment type="similarity">
    <text evidence="1">Belongs to the sigma-70 factor family. ECF subfamily.</text>
</comment>
<dbReference type="Gene3D" id="1.10.1740.10">
    <property type="match status" value="1"/>
</dbReference>
<evidence type="ECO:0000259" key="6">
    <source>
        <dbReference type="Pfam" id="PF04542"/>
    </source>
</evidence>
<dbReference type="NCBIfam" id="TIGR02937">
    <property type="entry name" value="sigma70-ECF"/>
    <property type="match status" value="1"/>
</dbReference>
<keyword evidence="4" id="KW-0238">DNA-binding</keyword>
<gene>
    <name evidence="8" type="ORF">A2909_02260</name>
</gene>
<comment type="caution">
    <text evidence="8">The sequence shown here is derived from an EMBL/GenBank/DDBJ whole genome shotgun (WGS) entry which is preliminary data.</text>
</comment>